<dbReference type="RefSeq" id="WP_238270715.1">
    <property type="nucleotide sequence ID" value="NZ_BPQG01000006.1"/>
</dbReference>
<proteinExistence type="predicted"/>
<dbReference type="InterPro" id="IPR010870">
    <property type="entry name" value="Porin_O/P"/>
</dbReference>
<sequence length="434" mass="46342">MADRSILRLGPRADLLGSTLLGSTLLGSTLLGCAAPAGAAEGSPLAGPYGETLTVDDKGITLRFPDDAAKLRIGGKLQLDFGAAGIRQTGFPEPFSDNVGVRRSWIESYLTLGKTIELAFQYDFADPMRPINDAAIAWKGIPGMILTVGNMKEPFSLDQLTSDNNTVFTERSLADAFAPARNFGFAIGRSGQDWTVVTSVFGGNANTGIRSEGVASTTRATFAPIHTDDAVLHLGIAGSFRSLPRDESPLALSSRSEAFLFARPFVNTGDIRDAASVGRLGLEAAYRTGRLLIQAEYIRTEVSRFDGARSVSFQGGYVEASYVLNGQGRAYAVTPNYGTTYAIFEAVKVGEEARVSRGGIGVFELAARVSAIDLDDGAIRGGIERDVSVGVNWYPDRNVRIMADYVRSRAAPSALQGGRAIDTDVFIGRFQVAW</sequence>
<organism evidence="1 2">
    <name type="scientific">Methylobacterium cerastii</name>
    <dbReference type="NCBI Taxonomy" id="932741"/>
    <lineage>
        <taxon>Bacteria</taxon>
        <taxon>Pseudomonadati</taxon>
        <taxon>Pseudomonadota</taxon>
        <taxon>Alphaproteobacteria</taxon>
        <taxon>Hyphomicrobiales</taxon>
        <taxon>Methylobacteriaceae</taxon>
        <taxon>Methylobacterium</taxon>
    </lineage>
</organism>
<dbReference type="Pfam" id="PF07396">
    <property type="entry name" value="Porin_O_P"/>
    <property type="match status" value="1"/>
</dbReference>
<keyword evidence="2" id="KW-1185">Reference proteome</keyword>
<comment type="caution">
    <text evidence="1">The sequence shown here is derived from an EMBL/GenBank/DDBJ whole genome shotgun (WGS) entry which is preliminary data.</text>
</comment>
<dbReference type="Gene3D" id="2.40.160.10">
    <property type="entry name" value="Porin"/>
    <property type="match status" value="1"/>
</dbReference>
<evidence type="ECO:0000313" key="2">
    <source>
        <dbReference type="Proteomes" id="UP001055117"/>
    </source>
</evidence>
<evidence type="ECO:0000313" key="1">
    <source>
        <dbReference type="EMBL" id="GJD42680.1"/>
    </source>
</evidence>
<dbReference type="EMBL" id="BPQG01000006">
    <property type="protein sequence ID" value="GJD42680.1"/>
    <property type="molecule type" value="Genomic_DNA"/>
</dbReference>
<accession>A0ABQ4QCW8</accession>
<gene>
    <name evidence="1" type="primary">oprP</name>
    <name evidence="1" type="ORF">AFCDBAGC_0519</name>
</gene>
<protein>
    <submittedName>
        <fullName evidence="1">Porin P</fullName>
    </submittedName>
</protein>
<dbReference type="PROSITE" id="PS51257">
    <property type="entry name" value="PROKAR_LIPOPROTEIN"/>
    <property type="match status" value="1"/>
</dbReference>
<dbReference type="InterPro" id="IPR023614">
    <property type="entry name" value="Porin_dom_sf"/>
</dbReference>
<dbReference type="SUPFAM" id="SSF56935">
    <property type="entry name" value="Porins"/>
    <property type="match status" value="1"/>
</dbReference>
<reference evidence="1 2" key="1">
    <citation type="journal article" date="2021" name="Front. Microbiol.">
        <title>Comprehensive Comparative Genomics and Phenotyping of Methylobacterium Species.</title>
        <authorList>
            <person name="Alessa O."/>
            <person name="Ogura Y."/>
            <person name="Fujitani Y."/>
            <person name="Takami H."/>
            <person name="Hayashi T."/>
            <person name="Sahin N."/>
            <person name="Tani A."/>
        </authorList>
    </citation>
    <scope>NUCLEOTIDE SEQUENCE [LARGE SCALE GENOMIC DNA]</scope>
    <source>
        <strain evidence="1 2">DSM 23679</strain>
    </source>
</reference>
<dbReference type="Proteomes" id="UP001055117">
    <property type="component" value="Unassembled WGS sequence"/>
</dbReference>
<name>A0ABQ4QCW8_9HYPH</name>